<evidence type="ECO:0000313" key="2">
    <source>
        <dbReference type="Proteomes" id="UP000076131"/>
    </source>
</evidence>
<sequence>MLFPYTYVPHSMEKMQGFIDFIFLDVWCKAPGAGPFGLHLFNANPELQEVVTAFHYSDAQGANFFNGHVQNIHGLFAALPPAQIGQLQAWYHGNNNLEQACANNPASLLARYADLDALAPELGQQLATFFKGLYSQSLLGLKALRDKIGDIDDHYQAFVKANATGKCPFCGLSDLFGEYHSKREAYDHYLPKALYPFNSINFRNLVPACHHCNSSYKGSKDSAYTPKDPCSKQVRRKLFYPFAPHPWHVEVQVSLHSSAHENLQPNDITLDFGPPEFAEQIDTWKGVYGIEERYRAKLCGEDARDWLEQALTQQRWHDESQGAKGRPASAYLQEIAEYAHERPWANANFLKYGFLQACAATGMFQAASRSLRAPQSEIATRGSV</sequence>
<dbReference type="STRING" id="416169.RHOFW104T7_01545"/>
<reference evidence="1 2" key="1">
    <citation type="journal article" date="2016" name="MBio">
        <title>Lateral Gene Transfer in a Heavy Metal-Contaminated-Groundwater Microbial Community.</title>
        <authorList>
            <person name="Hemme C.L."/>
            <person name="Green S.J."/>
            <person name="Rishishwar L."/>
            <person name="Prakash O."/>
            <person name="Pettenato A."/>
            <person name="Chakraborty R."/>
            <person name="Deutschbauer A.M."/>
            <person name="Van Nostrand J.D."/>
            <person name="Wu L."/>
            <person name="He Z."/>
            <person name="Jordan I.K."/>
            <person name="Hazen T.C."/>
            <person name="Arkin A.P."/>
            <person name="Kostka J.E."/>
            <person name="Zhou J."/>
        </authorList>
    </citation>
    <scope>NUCLEOTIDE SEQUENCE [LARGE SCALE GENOMIC DNA]</scope>
    <source>
        <strain evidence="1 2">FW104-T7</strain>
    </source>
</reference>
<dbReference type="Proteomes" id="UP000076131">
    <property type="component" value="Unassembled WGS sequence"/>
</dbReference>
<dbReference type="Gene3D" id="1.10.30.50">
    <property type="match status" value="1"/>
</dbReference>
<protein>
    <recommendedName>
        <fullName evidence="3">HNH nuclease domain-containing protein</fullName>
    </recommendedName>
</protein>
<comment type="caution">
    <text evidence="1">The sequence shown here is derived from an EMBL/GenBank/DDBJ whole genome shotgun (WGS) entry which is preliminary data.</text>
</comment>
<gene>
    <name evidence="1" type="ORF">RHOFW104T7_01545</name>
</gene>
<organism evidence="1 2">
    <name type="scientific">Rhodanobacter thiooxydans</name>
    <dbReference type="NCBI Taxonomy" id="416169"/>
    <lineage>
        <taxon>Bacteria</taxon>
        <taxon>Pseudomonadati</taxon>
        <taxon>Pseudomonadota</taxon>
        <taxon>Gammaproteobacteria</taxon>
        <taxon>Lysobacterales</taxon>
        <taxon>Rhodanobacteraceae</taxon>
        <taxon>Rhodanobacter</taxon>
    </lineage>
</organism>
<evidence type="ECO:0008006" key="3">
    <source>
        <dbReference type="Google" id="ProtNLM"/>
    </source>
</evidence>
<evidence type="ECO:0000313" key="1">
    <source>
        <dbReference type="EMBL" id="KZC22256.1"/>
    </source>
</evidence>
<name>A0A154QDF4_9GAMM</name>
<dbReference type="AlphaFoldDB" id="A0A154QDF4"/>
<proteinExistence type="predicted"/>
<dbReference type="EMBL" id="LVJS01000122">
    <property type="protein sequence ID" value="KZC22256.1"/>
    <property type="molecule type" value="Genomic_DNA"/>
</dbReference>
<accession>A0A154QDF4</accession>
<dbReference type="RefSeq" id="WP_008435235.1">
    <property type="nucleotide sequence ID" value="NZ_LVJS01000122.1"/>
</dbReference>
<dbReference type="eggNOG" id="COG1403">
    <property type="taxonomic scope" value="Bacteria"/>
</dbReference>
<keyword evidence="2" id="KW-1185">Reference proteome</keyword>